<evidence type="ECO:0000313" key="2">
    <source>
        <dbReference type="Proteomes" id="UP001060085"/>
    </source>
</evidence>
<comment type="caution">
    <text evidence="1">The sequence shown here is derived from an EMBL/GenBank/DDBJ whole genome shotgun (WGS) entry which is preliminary data.</text>
</comment>
<dbReference type="EMBL" id="CM044706">
    <property type="protein sequence ID" value="KAI5660209.1"/>
    <property type="molecule type" value="Genomic_DNA"/>
</dbReference>
<protein>
    <submittedName>
        <fullName evidence="1">Uncharacterized protein</fullName>
    </submittedName>
</protein>
<gene>
    <name evidence="1" type="ORF">M9H77_29002</name>
</gene>
<organism evidence="1 2">
    <name type="scientific">Catharanthus roseus</name>
    <name type="common">Madagascar periwinkle</name>
    <name type="synonym">Vinca rosea</name>
    <dbReference type="NCBI Taxonomy" id="4058"/>
    <lineage>
        <taxon>Eukaryota</taxon>
        <taxon>Viridiplantae</taxon>
        <taxon>Streptophyta</taxon>
        <taxon>Embryophyta</taxon>
        <taxon>Tracheophyta</taxon>
        <taxon>Spermatophyta</taxon>
        <taxon>Magnoliopsida</taxon>
        <taxon>eudicotyledons</taxon>
        <taxon>Gunneridae</taxon>
        <taxon>Pentapetalae</taxon>
        <taxon>asterids</taxon>
        <taxon>lamiids</taxon>
        <taxon>Gentianales</taxon>
        <taxon>Apocynaceae</taxon>
        <taxon>Rauvolfioideae</taxon>
        <taxon>Vinceae</taxon>
        <taxon>Catharanthinae</taxon>
        <taxon>Catharanthus</taxon>
    </lineage>
</organism>
<reference evidence="2" key="1">
    <citation type="journal article" date="2023" name="Nat. Plants">
        <title>Single-cell RNA sequencing provides a high-resolution roadmap for understanding the multicellular compartmentation of specialized metabolism.</title>
        <authorList>
            <person name="Sun S."/>
            <person name="Shen X."/>
            <person name="Li Y."/>
            <person name="Li Y."/>
            <person name="Wang S."/>
            <person name="Li R."/>
            <person name="Zhang H."/>
            <person name="Shen G."/>
            <person name="Guo B."/>
            <person name="Wei J."/>
            <person name="Xu J."/>
            <person name="St-Pierre B."/>
            <person name="Chen S."/>
            <person name="Sun C."/>
        </authorList>
    </citation>
    <scope>NUCLEOTIDE SEQUENCE [LARGE SCALE GENOMIC DNA]</scope>
</reference>
<dbReference type="Proteomes" id="UP001060085">
    <property type="component" value="Linkage Group LG06"/>
</dbReference>
<sequence>MLCNAFTSCMHSTKYDIKLSQNLSDTREGPWVVLGNCIAVSSINCLNDMQQGLFQVFKAGIFSMVFLAKGEVVHIVPFSLKSKTGDIKSFILLSGCVFKNNNGTLSCAHIRITKDESPSSPCKKENLQS</sequence>
<evidence type="ECO:0000313" key="1">
    <source>
        <dbReference type="EMBL" id="KAI5660209.1"/>
    </source>
</evidence>
<accession>A0ACC0AJ62</accession>
<proteinExistence type="predicted"/>
<name>A0ACC0AJ62_CATRO</name>
<keyword evidence="2" id="KW-1185">Reference proteome</keyword>